<evidence type="ECO:0000313" key="1">
    <source>
        <dbReference type="EMBL" id="WLH13509.1"/>
    </source>
</evidence>
<accession>A0ABY9GDC1</accession>
<name>A0ABY9GDC1_9PSED</name>
<gene>
    <name evidence="1" type="ORF">PSH57_03870</name>
</gene>
<evidence type="ECO:0000313" key="2">
    <source>
        <dbReference type="Proteomes" id="UP001230339"/>
    </source>
</evidence>
<keyword evidence="2" id="KW-1185">Reference proteome</keyword>
<dbReference type="RefSeq" id="WP_305387928.1">
    <property type="nucleotide sequence ID" value="NZ_CP117426.1"/>
</dbReference>
<dbReference type="Proteomes" id="UP001230339">
    <property type="component" value="Chromosome"/>
</dbReference>
<dbReference type="EMBL" id="CP117449">
    <property type="protein sequence ID" value="WLH13509.1"/>
    <property type="molecule type" value="Genomic_DNA"/>
</dbReference>
<protein>
    <submittedName>
        <fullName evidence="1">Uncharacterized protein</fullName>
    </submittedName>
</protein>
<proteinExistence type="predicted"/>
<reference evidence="1 2" key="1">
    <citation type="submission" date="2023-02" db="EMBL/GenBank/DDBJ databases">
        <title>Evolution of Hrp T3SS in non-pathogenic Pseudomonas fluorescens.</title>
        <authorList>
            <person name="Liao K."/>
            <person name="Wei H."/>
            <person name="Gu Y."/>
        </authorList>
    </citation>
    <scope>NUCLEOTIDE SEQUENCE [LARGE SCALE GENOMIC DNA]</scope>
    <source>
        <strain evidence="1 2">FP205</strain>
    </source>
</reference>
<organism evidence="1 2">
    <name type="scientific">Pseudomonas hefeiensis</name>
    <dbReference type="NCBI Taxonomy" id="2738125"/>
    <lineage>
        <taxon>Bacteria</taxon>
        <taxon>Pseudomonadati</taxon>
        <taxon>Pseudomonadota</taxon>
        <taxon>Gammaproteobacteria</taxon>
        <taxon>Pseudomonadales</taxon>
        <taxon>Pseudomonadaceae</taxon>
        <taxon>Pseudomonas</taxon>
    </lineage>
</organism>
<sequence length="98" mass="11479">MLHFEKAVSVELPLHLASHNPETLRWAIRYAKLFERTESPLWLAMRALLAGDEWQVFFGVCDRLLDQLKPFDELIVRSEKQLKHLSLLELFSYLSVLA</sequence>